<feature type="compositionally biased region" description="Low complexity" evidence="1">
    <location>
        <begin position="261"/>
        <end position="283"/>
    </location>
</feature>
<dbReference type="SMART" id="SM00421">
    <property type="entry name" value="HTH_LUXR"/>
    <property type="match status" value="1"/>
</dbReference>
<evidence type="ECO:0000313" key="3">
    <source>
        <dbReference type="EMBL" id="GAA1967333.1"/>
    </source>
</evidence>
<evidence type="ECO:0000259" key="2">
    <source>
        <dbReference type="SMART" id="SM00421"/>
    </source>
</evidence>
<dbReference type="SUPFAM" id="SSF46894">
    <property type="entry name" value="C-terminal effector domain of the bipartite response regulators"/>
    <property type="match status" value="1"/>
</dbReference>
<dbReference type="PANTHER" id="PTHR34293">
    <property type="entry name" value="HTH-TYPE TRANSCRIPTIONAL REGULATOR TRMBL2"/>
    <property type="match status" value="1"/>
</dbReference>
<dbReference type="InterPro" id="IPR036388">
    <property type="entry name" value="WH-like_DNA-bd_sf"/>
</dbReference>
<protein>
    <submittedName>
        <fullName evidence="3">Helix-turn-helix domain-containing protein</fullName>
    </submittedName>
</protein>
<proteinExistence type="predicted"/>
<dbReference type="InterPro" id="IPR051797">
    <property type="entry name" value="TrmB-like"/>
</dbReference>
<dbReference type="PANTHER" id="PTHR34293:SF1">
    <property type="entry name" value="HTH-TYPE TRANSCRIPTIONAL REGULATOR TRMBL2"/>
    <property type="match status" value="1"/>
</dbReference>
<keyword evidence="4" id="KW-1185">Reference proteome</keyword>
<dbReference type="Pfam" id="PF01978">
    <property type="entry name" value="TrmB"/>
    <property type="match status" value="1"/>
</dbReference>
<organism evidence="3 4">
    <name type="scientific">Catenulispora subtropica</name>
    <dbReference type="NCBI Taxonomy" id="450798"/>
    <lineage>
        <taxon>Bacteria</taxon>
        <taxon>Bacillati</taxon>
        <taxon>Actinomycetota</taxon>
        <taxon>Actinomycetes</taxon>
        <taxon>Catenulisporales</taxon>
        <taxon>Catenulisporaceae</taxon>
        <taxon>Catenulispora</taxon>
    </lineage>
</organism>
<dbReference type="InterPro" id="IPR016032">
    <property type="entry name" value="Sig_transdc_resp-reg_C-effctor"/>
</dbReference>
<sequence>MFEALGLPDPCGEVYAALVAAPHATAAELAESCGIPRPTATVALTRLVRAGMAARTPGQPPHYLASAPDAAIGTLIGRREDELRTVRSAMFALMATYRETSQRTHPALAVEVVLGREEIGRRVAQLQAAARERIYGFDRPPYVEPPGTNEALAERQMRKGITYRVIYSREAVAWPGRLENDIRYSVALGELARVRPEVPMKLLVADRRQAVIPMAAPGQAVESAYVIHPSSLLDALIALFEAEWDRALPLDTLRGAEGADSTDSTDSTGTDTPRSPAPTSTPDDTTRRLLVLLAAGLTDEGISRALGWSFRTTQRRMQALMREFGATTRFQAGVAARERGWI</sequence>
<reference evidence="3 4" key="1">
    <citation type="journal article" date="2019" name="Int. J. Syst. Evol. Microbiol.">
        <title>The Global Catalogue of Microorganisms (GCM) 10K type strain sequencing project: providing services to taxonomists for standard genome sequencing and annotation.</title>
        <authorList>
            <consortium name="The Broad Institute Genomics Platform"/>
            <consortium name="The Broad Institute Genome Sequencing Center for Infectious Disease"/>
            <person name="Wu L."/>
            <person name="Ma J."/>
        </authorList>
    </citation>
    <scope>NUCLEOTIDE SEQUENCE [LARGE SCALE GENOMIC DNA]</scope>
    <source>
        <strain evidence="3 4">JCM 16013</strain>
    </source>
</reference>
<evidence type="ECO:0000313" key="4">
    <source>
        <dbReference type="Proteomes" id="UP001499854"/>
    </source>
</evidence>
<dbReference type="InterPro" id="IPR000792">
    <property type="entry name" value="Tscrpt_reg_LuxR_C"/>
</dbReference>
<evidence type="ECO:0000256" key="1">
    <source>
        <dbReference type="SAM" id="MobiDB-lite"/>
    </source>
</evidence>
<dbReference type="RefSeq" id="WP_344657315.1">
    <property type="nucleotide sequence ID" value="NZ_BAAAQM010000012.1"/>
</dbReference>
<dbReference type="EMBL" id="BAAAQM010000012">
    <property type="protein sequence ID" value="GAA1967333.1"/>
    <property type="molecule type" value="Genomic_DNA"/>
</dbReference>
<feature type="domain" description="HTH luxR-type" evidence="2">
    <location>
        <begin position="279"/>
        <end position="336"/>
    </location>
</feature>
<accession>A0ABN2RD98</accession>
<gene>
    <name evidence="3" type="ORF">GCM10009838_26950</name>
</gene>
<dbReference type="Proteomes" id="UP001499854">
    <property type="component" value="Unassembled WGS sequence"/>
</dbReference>
<comment type="caution">
    <text evidence="3">The sequence shown here is derived from an EMBL/GenBank/DDBJ whole genome shotgun (WGS) entry which is preliminary data.</text>
</comment>
<dbReference type="Gene3D" id="1.10.10.10">
    <property type="entry name" value="Winged helix-like DNA-binding domain superfamily/Winged helix DNA-binding domain"/>
    <property type="match status" value="2"/>
</dbReference>
<name>A0ABN2RD98_9ACTN</name>
<feature type="region of interest" description="Disordered" evidence="1">
    <location>
        <begin position="255"/>
        <end position="285"/>
    </location>
</feature>
<dbReference type="InterPro" id="IPR036390">
    <property type="entry name" value="WH_DNA-bd_sf"/>
</dbReference>
<dbReference type="InterPro" id="IPR002831">
    <property type="entry name" value="Tscrpt_reg_TrmB_N"/>
</dbReference>
<dbReference type="SUPFAM" id="SSF46785">
    <property type="entry name" value="Winged helix' DNA-binding domain"/>
    <property type="match status" value="1"/>
</dbReference>